<dbReference type="GO" id="GO:0005886">
    <property type="term" value="C:plasma membrane"/>
    <property type="evidence" value="ECO:0007669"/>
    <property type="project" value="TreeGrafter"/>
</dbReference>
<gene>
    <name evidence="3" type="ORF">B0188_02440</name>
</gene>
<keyword evidence="1" id="KW-0812">Transmembrane</keyword>
<protein>
    <recommendedName>
        <fullName evidence="2">DUF218 domain-containing protein</fullName>
    </recommendedName>
</protein>
<dbReference type="PANTHER" id="PTHR30336">
    <property type="entry name" value="INNER MEMBRANE PROTEIN, PROBABLE PERMEASE"/>
    <property type="match status" value="1"/>
</dbReference>
<comment type="caution">
    <text evidence="3">The sequence shown here is derived from an EMBL/GenBank/DDBJ whole genome shotgun (WGS) entry which is preliminary data.</text>
</comment>
<dbReference type="GO" id="GO:0043164">
    <property type="term" value="P:Gram-negative-bacterium-type cell wall biogenesis"/>
    <property type="evidence" value="ECO:0007669"/>
    <property type="project" value="TreeGrafter"/>
</dbReference>
<accession>A0A1T0B7U2</accession>
<dbReference type="Gene3D" id="3.40.50.620">
    <property type="entry name" value="HUPs"/>
    <property type="match status" value="1"/>
</dbReference>
<evidence type="ECO:0000313" key="4">
    <source>
        <dbReference type="Proteomes" id="UP000190023"/>
    </source>
</evidence>
<keyword evidence="1" id="KW-0472">Membrane</keyword>
<proteinExistence type="predicted"/>
<evidence type="ECO:0000259" key="2">
    <source>
        <dbReference type="Pfam" id="PF02698"/>
    </source>
</evidence>
<dbReference type="InterPro" id="IPR051599">
    <property type="entry name" value="Cell_Envelope_Assoc"/>
</dbReference>
<name>A0A1T0B7U2_9PAST</name>
<dbReference type="STRING" id="123822.B0188_02440"/>
<dbReference type="CDD" id="cd06259">
    <property type="entry name" value="YdcF-like"/>
    <property type="match status" value="1"/>
</dbReference>
<evidence type="ECO:0000313" key="3">
    <source>
        <dbReference type="EMBL" id="OOS06195.1"/>
    </source>
</evidence>
<dbReference type="PANTHER" id="PTHR30336:SF4">
    <property type="entry name" value="ENVELOPE BIOGENESIS FACTOR ELYC"/>
    <property type="match status" value="1"/>
</dbReference>
<dbReference type="GO" id="GO:0000270">
    <property type="term" value="P:peptidoglycan metabolic process"/>
    <property type="evidence" value="ECO:0007669"/>
    <property type="project" value="TreeGrafter"/>
</dbReference>
<keyword evidence="4" id="KW-1185">Reference proteome</keyword>
<dbReference type="Proteomes" id="UP000190023">
    <property type="component" value="Unassembled WGS sequence"/>
</dbReference>
<feature type="transmembrane region" description="Helical" evidence="1">
    <location>
        <begin position="38"/>
        <end position="55"/>
    </location>
</feature>
<feature type="domain" description="DUF218" evidence="2">
    <location>
        <begin position="80"/>
        <end position="242"/>
    </location>
</feature>
<dbReference type="EMBL" id="MUYB01000009">
    <property type="protein sequence ID" value="OOS06195.1"/>
    <property type="molecule type" value="Genomic_DNA"/>
</dbReference>
<feature type="transmembrane region" description="Helical" evidence="1">
    <location>
        <begin position="12"/>
        <end position="31"/>
    </location>
</feature>
<reference evidence="3 4" key="1">
    <citation type="submission" date="2017-02" db="EMBL/GenBank/DDBJ databases">
        <title>Draft genome sequence of Haemophilus felis CCUG 31170 type strain.</title>
        <authorList>
            <person name="Engstrom-Jakobsson H."/>
            <person name="Salva-Serra F."/>
            <person name="Thorell K."/>
            <person name="Gonzales-Siles L."/>
            <person name="Karlsson R."/>
            <person name="Boulund F."/>
            <person name="Engstrand L."/>
            <person name="Kristiansson E."/>
            <person name="Moore E."/>
        </authorList>
    </citation>
    <scope>NUCLEOTIDE SEQUENCE [LARGE SCALE GENOMIC DNA]</scope>
    <source>
        <strain evidence="3 4">CCUG 31170</strain>
    </source>
</reference>
<sequence>MFILTKLLTALALPPFNVLILWLLALLFRWLKWKKISCFCTIFGIAILYICSISYTSRKLENSLIVPNNLSLQDYKNAQGIVLLGAGIRDSQELFSKISVTELGLERMRYVAYLQKETQLPLLISGSAYNGTSEAEAMARELQQFFNVPTTWIENKATTTKENVLFSQAILNQVQIKKIILVTQQWHMPRAKYLFEQAGFEVLPASVGYGIVPDHYALHFMHFIPQAGALHKNALLLKEWLGLQKEKMAN</sequence>
<dbReference type="AlphaFoldDB" id="A0A1T0B7U2"/>
<organism evidence="3 4">
    <name type="scientific">[Haemophilus] felis</name>
    <dbReference type="NCBI Taxonomy" id="123822"/>
    <lineage>
        <taxon>Bacteria</taxon>
        <taxon>Pseudomonadati</taxon>
        <taxon>Pseudomonadota</taxon>
        <taxon>Gammaproteobacteria</taxon>
        <taxon>Pasteurellales</taxon>
        <taxon>Pasteurellaceae</taxon>
    </lineage>
</organism>
<dbReference type="OrthoDB" id="9809813at2"/>
<keyword evidence="1" id="KW-1133">Transmembrane helix</keyword>
<dbReference type="InterPro" id="IPR014729">
    <property type="entry name" value="Rossmann-like_a/b/a_fold"/>
</dbReference>
<evidence type="ECO:0000256" key="1">
    <source>
        <dbReference type="SAM" id="Phobius"/>
    </source>
</evidence>
<dbReference type="InterPro" id="IPR003848">
    <property type="entry name" value="DUF218"/>
</dbReference>
<dbReference type="Pfam" id="PF02698">
    <property type="entry name" value="DUF218"/>
    <property type="match status" value="1"/>
</dbReference>